<dbReference type="PROSITE" id="PS51109">
    <property type="entry name" value="G5"/>
    <property type="match status" value="1"/>
</dbReference>
<dbReference type="InterPro" id="IPR011098">
    <property type="entry name" value="G5_dom"/>
</dbReference>
<keyword evidence="3" id="KW-0812">Transmembrane</keyword>
<evidence type="ECO:0000313" key="5">
    <source>
        <dbReference type="EMBL" id="PWG60555.1"/>
    </source>
</evidence>
<organism evidence="5 6">
    <name type="scientific">Bifidobacterium catulorum</name>
    <dbReference type="NCBI Taxonomy" id="1630173"/>
    <lineage>
        <taxon>Bacteria</taxon>
        <taxon>Bacillati</taxon>
        <taxon>Actinomycetota</taxon>
        <taxon>Actinomycetes</taxon>
        <taxon>Bifidobacteriales</taxon>
        <taxon>Bifidobacteriaceae</taxon>
        <taxon>Bifidobacterium</taxon>
    </lineage>
</organism>
<feature type="transmembrane region" description="Helical" evidence="3">
    <location>
        <begin position="20"/>
        <end position="39"/>
    </location>
</feature>
<proteinExistence type="predicted"/>
<evidence type="ECO:0000259" key="4">
    <source>
        <dbReference type="PROSITE" id="PS51109"/>
    </source>
</evidence>
<accession>A0A2U2MUP4</accession>
<dbReference type="AlphaFoldDB" id="A0A2U2MUP4"/>
<dbReference type="Gene3D" id="1.10.530.10">
    <property type="match status" value="1"/>
</dbReference>
<comment type="caution">
    <text evidence="5">The sequence shown here is derived from an EMBL/GenBank/DDBJ whole genome shotgun (WGS) entry which is preliminary data.</text>
</comment>
<feature type="compositionally biased region" description="Low complexity" evidence="2">
    <location>
        <begin position="226"/>
        <end position="251"/>
    </location>
</feature>
<dbReference type="Gene3D" id="2.20.230.10">
    <property type="entry name" value="Resuscitation-promoting factor rpfb"/>
    <property type="match status" value="1"/>
</dbReference>
<keyword evidence="1" id="KW-0732">Signal</keyword>
<dbReference type="InterPro" id="IPR007137">
    <property type="entry name" value="DUF348"/>
</dbReference>
<feature type="domain" description="G5" evidence="4">
    <location>
        <begin position="148"/>
        <end position="228"/>
    </location>
</feature>
<evidence type="ECO:0000256" key="3">
    <source>
        <dbReference type="SAM" id="Phobius"/>
    </source>
</evidence>
<keyword evidence="3" id="KW-0472">Membrane</keyword>
<sequence length="361" mass="38921">MTSHRKEKASVFKRITRRQWIRSGAVVAAAALLVTGGFVSRDFYKTNVNRTNTSTISAYSATKSDEVDQFQAASRGELRDDIKAGRRGADANTSYVKVVVNGNSRVVLGENFTDVKSVLQQGGITLEPEDTVSPALNTKVNESTTITIERAGSTIETSEKAIPFNTVEKKTDALPEGTKKVQEEGEKGIMEMTNLVTKAGGKIAESNTISSWVKKAPKSKVILIGTGSTQSESTGSTQSESTGSSNSTGSSDASNLGTTVPASEMQKWTHDYLLANGYTEADFSATVYIINHESGWDPTATNPSSGAYGLPQSLPGSKMASAGADWQTNYQTQIKWFLSYCNERYGSVTGAYNYWLSNHSY</sequence>
<name>A0A2U2MUP4_9BIFI</name>
<feature type="region of interest" description="Disordered" evidence="2">
    <location>
        <begin position="226"/>
        <end position="258"/>
    </location>
</feature>
<evidence type="ECO:0000256" key="2">
    <source>
        <dbReference type="SAM" id="MobiDB-lite"/>
    </source>
</evidence>
<dbReference type="EMBL" id="QFFN01000002">
    <property type="protein sequence ID" value="PWG60555.1"/>
    <property type="molecule type" value="Genomic_DNA"/>
</dbReference>
<evidence type="ECO:0000256" key="1">
    <source>
        <dbReference type="ARBA" id="ARBA00022729"/>
    </source>
</evidence>
<evidence type="ECO:0000313" key="6">
    <source>
        <dbReference type="Proteomes" id="UP000245753"/>
    </source>
</evidence>
<dbReference type="SUPFAM" id="SSF53955">
    <property type="entry name" value="Lysozyme-like"/>
    <property type="match status" value="1"/>
</dbReference>
<dbReference type="InterPro" id="IPR023346">
    <property type="entry name" value="Lysozyme-like_dom_sf"/>
</dbReference>
<dbReference type="RefSeq" id="WP_109136506.1">
    <property type="nucleotide sequence ID" value="NZ_QFFN01000002.1"/>
</dbReference>
<dbReference type="OrthoDB" id="9766277at2"/>
<reference evidence="5 6" key="1">
    <citation type="journal article" date="2018" name="Int. J. Syst. Evol. Microbiol.">
        <title>Bifidobacterium catulorum sp. nov., a novel taxon from the faeces of the baby common marmoset (Callithrix jacchus).</title>
        <authorList>
            <person name="Modesto M."/>
            <person name="Michelini S."/>
            <person name="Oki K."/>
            <person name="Biavati B."/>
            <person name="Watanabe K."/>
            <person name="Mattarelli P."/>
        </authorList>
    </citation>
    <scope>NUCLEOTIDE SEQUENCE [LARGE SCALE GENOMIC DNA]</scope>
    <source>
        <strain evidence="5 6">MRM 8.19</strain>
    </source>
</reference>
<dbReference type="Proteomes" id="UP000245753">
    <property type="component" value="Unassembled WGS sequence"/>
</dbReference>
<protein>
    <recommendedName>
        <fullName evidence="4">G5 domain-containing protein</fullName>
    </recommendedName>
</protein>
<dbReference type="Pfam" id="PF03990">
    <property type="entry name" value="DUF348"/>
    <property type="match status" value="1"/>
</dbReference>
<keyword evidence="3" id="KW-1133">Transmembrane helix</keyword>
<gene>
    <name evidence="5" type="ORF">DF200_01325</name>
</gene>
<keyword evidence="6" id="KW-1185">Reference proteome</keyword>
<dbReference type="SMART" id="SM01208">
    <property type="entry name" value="G5"/>
    <property type="match status" value="1"/>
</dbReference>
<dbReference type="Pfam" id="PF07501">
    <property type="entry name" value="G5"/>
    <property type="match status" value="1"/>
</dbReference>